<dbReference type="PANTHER" id="PTHR33446">
    <property type="entry name" value="PROTEIN TONB-RELATED"/>
    <property type="match status" value="1"/>
</dbReference>
<proteinExistence type="inferred from homology"/>
<evidence type="ECO:0000256" key="9">
    <source>
        <dbReference type="ARBA" id="ARBA00023136"/>
    </source>
</evidence>
<dbReference type="GO" id="GO:0031992">
    <property type="term" value="F:energy transducer activity"/>
    <property type="evidence" value="ECO:0007669"/>
    <property type="project" value="TreeGrafter"/>
</dbReference>
<gene>
    <name evidence="11" type="ORF">SCFA_60025</name>
</gene>
<feature type="domain" description="TonB C-terminal" evidence="10">
    <location>
        <begin position="81"/>
        <end position="172"/>
    </location>
</feature>
<reference evidence="11" key="1">
    <citation type="submission" date="2019-03" db="EMBL/GenBank/DDBJ databases">
        <authorList>
            <person name="Hao L."/>
        </authorList>
    </citation>
    <scope>NUCLEOTIDE SEQUENCE</scope>
</reference>
<dbReference type="AlphaFoldDB" id="A0A485M4C1"/>
<keyword evidence="3" id="KW-0813">Transport</keyword>
<dbReference type="PROSITE" id="PS52015">
    <property type="entry name" value="TONB_CTD"/>
    <property type="match status" value="1"/>
</dbReference>
<keyword evidence="9" id="KW-0472">Membrane</keyword>
<keyword evidence="5" id="KW-0997">Cell inner membrane</keyword>
<dbReference type="InterPro" id="IPR037682">
    <property type="entry name" value="TonB_C"/>
</dbReference>
<dbReference type="Pfam" id="PF03544">
    <property type="entry name" value="TonB_C"/>
    <property type="match status" value="1"/>
</dbReference>
<evidence type="ECO:0000256" key="3">
    <source>
        <dbReference type="ARBA" id="ARBA00022448"/>
    </source>
</evidence>
<keyword evidence="6" id="KW-0812">Transmembrane</keyword>
<evidence type="ECO:0000256" key="2">
    <source>
        <dbReference type="ARBA" id="ARBA00006555"/>
    </source>
</evidence>
<organism evidence="11">
    <name type="scientific">anaerobic digester metagenome</name>
    <dbReference type="NCBI Taxonomy" id="1263854"/>
    <lineage>
        <taxon>unclassified sequences</taxon>
        <taxon>metagenomes</taxon>
        <taxon>ecological metagenomes</taxon>
    </lineage>
</organism>
<evidence type="ECO:0000256" key="4">
    <source>
        <dbReference type="ARBA" id="ARBA00022475"/>
    </source>
</evidence>
<comment type="similarity">
    <text evidence="2">Belongs to the TonB family.</text>
</comment>
<comment type="subcellular location">
    <subcellularLocation>
        <location evidence="1">Cell inner membrane</location>
        <topology evidence="1">Single-pass membrane protein</topology>
        <orientation evidence="1">Periplasmic side</orientation>
    </subcellularLocation>
</comment>
<sequence length="172" mass="18548">MTTRLFVCLVVSFLIHAAVLVQPWNFIVIAGDRQPSMSIPVRLVDGVRSEDLIREIEKIPEEIEEINEGISFETEGEVSADYLDLLKAKIFDAWEYPEDAIASGADGAVRVRFVLDALGSVTEIGILSGSGHASLDSAALDAVLKAGPFGPFTEDLAGETLTITGSFCYVLD</sequence>
<evidence type="ECO:0000256" key="6">
    <source>
        <dbReference type="ARBA" id="ARBA00022692"/>
    </source>
</evidence>
<keyword evidence="4" id="KW-1003">Cell membrane</keyword>
<dbReference type="NCBIfam" id="TIGR01352">
    <property type="entry name" value="tonB_Cterm"/>
    <property type="match status" value="1"/>
</dbReference>
<name>A0A485M4C1_9ZZZZ</name>
<dbReference type="EMBL" id="CAADRM010000125">
    <property type="protein sequence ID" value="VFU17015.1"/>
    <property type="molecule type" value="Genomic_DNA"/>
</dbReference>
<dbReference type="InterPro" id="IPR051045">
    <property type="entry name" value="TonB-dependent_transducer"/>
</dbReference>
<dbReference type="GO" id="GO:0055085">
    <property type="term" value="P:transmembrane transport"/>
    <property type="evidence" value="ECO:0007669"/>
    <property type="project" value="InterPro"/>
</dbReference>
<evidence type="ECO:0000256" key="7">
    <source>
        <dbReference type="ARBA" id="ARBA00022927"/>
    </source>
</evidence>
<dbReference type="Gene3D" id="3.30.1150.10">
    <property type="match status" value="1"/>
</dbReference>
<evidence type="ECO:0000259" key="10">
    <source>
        <dbReference type="PROSITE" id="PS52015"/>
    </source>
</evidence>
<evidence type="ECO:0000256" key="1">
    <source>
        <dbReference type="ARBA" id="ARBA00004383"/>
    </source>
</evidence>
<accession>A0A485M4C1</accession>
<keyword evidence="7" id="KW-0653">Protein transport</keyword>
<dbReference type="SUPFAM" id="SSF74653">
    <property type="entry name" value="TolA/TonB C-terminal domain"/>
    <property type="match status" value="1"/>
</dbReference>
<dbReference type="GO" id="GO:0098797">
    <property type="term" value="C:plasma membrane protein complex"/>
    <property type="evidence" value="ECO:0007669"/>
    <property type="project" value="TreeGrafter"/>
</dbReference>
<evidence type="ECO:0000313" key="11">
    <source>
        <dbReference type="EMBL" id="VFU17015.1"/>
    </source>
</evidence>
<evidence type="ECO:0000256" key="8">
    <source>
        <dbReference type="ARBA" id="ARBA00022989"/>
    </source>
</evidence>
<dbReference type="InterPro" id="IPR006260">
    <property type="entry name" value="TonB/TolA_C"/>
</dbReference>
<dbReference type="GO" id="GO:0015031">
    <property type="term" value="P:protein transport"/>
    <property type="evidence" value="ECO:0007669"/>
    <property type="project" value="UniProtKB-KW"/>
</dbReference>
<protein>
    <submittedName>
        <fullName evidence="11">Gram-negative bacterial tonB protein</fullName>
    </submittedName>
</protein>
<dbReference type="PANTHER" id="PTHR33446:SF2">
    <property type="entry name" value="PROTEIN TONB"/>
    <property type="match status" value="1"/>
</dbReference>
<keyword evidence="8" id="KW-1133">Transmembrane helix</keyword>
<evidence type="ECO:0000256" key="5">
    <source>
        <dbReference type="ARBA" id="ARBA00022519"/>
    </source>
</evidence>